<evidence type="ECO:0000313" key="2">
    <source>
        <dbReference type="Proteomes" id="UP000754883"/>
    </source>
</evidence>
<name>A0A9N9TY75_9HYPO</name>
<organism evidence="1 2">
    <name type="scientific">Clonostachys byssicola</name>
    <dbReference type="NCBI Taxonomy" id="160290"/>
    <lineage>
        <taxon>Eukaryota</taxon>
        <taxon>Fungi</taxon>
        <taxon>Dikarya</taxon>
        <taxon>Ascomycota</taxon>
        <taxon>Pezizomycotina</taxon>
        <taxon>Sordariomycetes</taxon>
        <taxon>Hypocreomycetidae</taxon>
        <taxon>Hypocreales</taxon>
        <taxon>Bionectriaceae</taxon>
        <taxon>Clonostachys</taxon>
    </lineage>
</organism>
<keyword evidence="2" id="KW-1185">Reference proteome</keyword>
<dbReference type="EMBL" id="CABFNO020001240">
    <property type="protein sequence ID" value="CAG9972572.1"/>
    <property type="molecule type" value="Genomic_DNA"/>
</dbReference>
<comment type="caution">
    <text evidence="1">The sequence shown here is derived from an EMBL/GenBank/DDBJ whole genome shotgun (WGS) entry which is preliminary data.</text>
</comment>
<proteinExistence type="predicted"/>
<evidence type="ECO:0000313" key="1">
    <source>
        <dbReference type="EMBL" id="CAG9972572.1"/>
    </source>
</evidence>
<accession>A0A9N9TY75</accession>
<dbReference type="Proteomes" id="UP000754883">
    <property type="component" value="Unassembled WGS sequence"/>
</dbReference>
<reference evidence="1 2" key="2">
    <citation type="submission" date="2021-10" db="EMBL/GenBank/DDBJ databases">
        <authorList>
            <person name="Piombo E."/>
        </authorList>
    </citation>
    <scope>NUCLEOTIDE SEQUENCE [LARGE SCALE GENOMIC DNA]</scope>
</reference>
<dbReference type="AlphaFoldDB" id="A0A9N9TY75"/>
<gene>
    <name evidence="1" type="ORF">CBYS24578_00001129</name>
</gene>
<reference evidence="2" key="1">
    <citation type="submission" date="2019-06" db="EMBL/GenBank/DDBJ databases">
        <authorList>
            <person name="Broberg M."/>
        </authorList>
    </citation>
    <scope>NUCLEOTIDE SEQUENCE [LARGE SCALE GENOMIC DNA]</scope>
</reference>
<protein>
    <submittedName>
        <fullName evidence="1">Uncharacterized protein</fullName>
    </submittedName>
</protein>
<sequence>MTMAAGLQKTREVAEKLTPAVAASPTFVGKEKGRRESTCLWLPVLHSALITAHYSASVHMFVPGGEDAQHTLAAIAPLRVQ</sequence>